<feature type="compositionally biased region" description="Polar residues" evidence="2">
    <location>
        <begin position="25"/>
        <end position="38"/>
    </location>
</feature>
<comment type="caution">
    <text evidence="4">The sequence shown here is derived from an EMBL/GenBank/DDBJ whole genome shotgun (WGS) entry which is preliminary data.</text>
</comment>
<evidence type="ECO:0000256" key="2">
    <source>
        <dbReference type="SAM" id="MobiDB-lite"/>
    </source>
</evidence>
<keyword evidence="1" id="KW-1017">Isopeptide bond</keyword>
<feature type="compositionally biased region" description="Low complexity" evidence="2">
    <location>
        <begin position="120"/>
        <end position="167"/>
    </location>
</feature>
<feature type="domain" description="Core Histone H2A/H2B/H3" evidence="3">
    <location>
        <begin position="249"/>
        <end position="332"/>
    </location>
</feature>
<feature type="compositionally biased region" description="Basic and acidic residues" evidence="2">
    <location>
        <begin position="75"/>
        <end position="87"/>
    </location>
</feature>
<dbReference type="PRINTS" id="PR00620">
    <property type="entry name" value="HISTONEH2A"/>
</dbReference>
<dbReference type="InterPro" id="IPR009072">
    <property type="entry name" value="Histone-fold"/>
</dbReference>
<reference evidence="4" key="1">
    <citation type="submission" date="2020-09" db="EMBL/GenBank/DDBJ databases">
        <authorList>
            <person name="Kikuchi T."/>
        </authorList>
    </citation>
    <scope>NUCLEOTIDE SEQUENCE</scope>
    <source>
        <strain evidence="4">SH1</strain>
    </source>
</reference>
<dbReference type="AlphaFoldDB" id="A0A811JS03"/>
<gene>
    <name evidence="4" type="ORF">BOKJ2_LOCUS767</name>
</gene>
<sequence>MPPKKTVAKMPTVKAKSTRARKPTQRASSSKTPNQKLQSSPSSLSSLSPNTRANTRRNSMTNPAPEDIFSDSSSDDEHRSRSREPRKSGNATKKVFNRTRSGSRDSERTALSKSSAGGPSTVFRSPSQSPSSDSSNTKSRDSSSSSRSSSESSDTSTTSSSSSTASKGSKRSRGSAKAKKRKSNPKGKRSRSNSANSRKSDTSRTSVNYYTNSLPRGLDWNAIQQMVPPPYGSPWSGCGMPIDQNVRRTIMRPKPPHYSNRTKRAKIVLQVSRVRNQMKRERPGKRIGHRTAVVVSAIAQYIVTELLEMSADAAGLLKKKRITPRCLNMAIQTDEEMAYLFKNDIIAHAGYVKKFY</sequence>
<dbReference type="GO" id="GO:0030527">
    <property type="term" value="F:structural constituent of chromatin"/>
    <property type="evidence" value="ECO:0007669"/>
    <property type="project" value="InterPro"/>
</dbReference>
<protein>
    <recommendedName>
        <fullName evidence="3">Core Histone H2A/H2B/H3 domain-containing protein</fullName>
    </recommendedName>
</protein>
<evidence type="ECO:0000259" key="3">
    <source>
        <dbReference type="Pfam" id="PF00125"/>
    </source>
</evidence>
<evidence type="ECO:0000313" key="4">
    <source>
        <dbReference type="EMBL" id="CAD5206083.1"/>
    </source>
</evidence>
<dbReference type="CDD" id="cd00074">
    <property type="entry name" value="HFD_H2A"/>
    <property type="match status" value="1"/>
</dbReference>
<dbReference type="InterPro" id="IPR007125">
    <property type="entry name" value="H2A/H2B/H3"/>
</dbReference>
<feature type="compositionally biased region" description="Low complexity" evidence="2">
    <location>
        <begin position="39"/>
        <end position="49"/>
    </location>
</feature>
<dbReference type="Proteomes" id="UP000614601">
    <property type="component" value="Unassembled WGS sequence"/>
</dbReference>
<dbReference type="GO" id="GO:0046982">
    <property type="term" value="F:protein heterodimerization activity"/>
    <property type="evidence" value="ECO:0007669"/>
    <property type="project" value="InterPro"/>
</dbReference>
<dbReference type="GO" id="GO:0003677">
    <property type="term" value="F:DNA binding"/>
    <property type="evidence" value="ECO:0007669"/>
    <property type="project" value="InterPro"/>
</dbReference>
<dbReference type="OrthoDB" id="5918422at2759"/>
<keyword evidence="5" id="KW-1185">Reference proteome</keyword>
<name>A0A811JS03_9BILA</name>
<dbReference type="SMART" id="SM00414">
    <property type="entry name" value="H2A"/>
    <property type="match status" value="1"/>
</dbReference>
<dbReference type="GO" id="GO:0000786">
    <property type="term" value="C:nucleosome"/>
    <property type="evidence" value="ECO:0007669"/>
    <property type="project" value="InterPro"/>
</dbReference>
<dbReference type="EMBL" id="CAJFDH010000001">
    <property type="protein sequence ID" value="CAD5206083.1"/>
    <property type="molecule type" value="Genomic_DNA"/>
</dbReference>
<organism evidence="4 5">
    <name type="scientific">Bursaphelenchus okinawaensis</name>
    <dbReference type="NCBI Taxonomy" id="465554"/>
    <lineage>
        <taxon>Eukaryota</taxon>
        <taxon>Metazoa</taxon>
        <taxon>Ecdysozoa</taxon>
        <taxon>Nematoda</taxon>
        <taxon>Chromadorea</taxon>
        <taxon>Rhabditida</taxon>
        <taxon>Tylenchina</taxon>
        <taxon>Tylenchomorpha</taxon>
        <taxon>Aphelenchoidea</taxon>
        <taxon>Aphelenchoididae</taxon>
        <taxon>Bursaphelenchus</taxon>
    </lineage>
</organism>
<dbReference type="InterPro" id="IPR002119">
    <property type="entry name" value="Histone_H2A"/>
</dbReference>
<feature type="compositionally biased region" description="Polar residues" evidence="2">
    <location>
        <begin position="50"/>
        <end position="62"/>
    </location>
</feature>
<feature type="region of interest" description="Disordered" evidence="2">
    <location>
        <begin position="1"/>
        <end position="211"/>
    </location>
</feature>
<dbReference type="Gene3D" id="1.10.20.10">
    <property type="entry name" value="Histone, subunit A"/>
    <property type="match status" value="1"/>
</dbReference>
<evidence type="ECO:0000313" key="5">
    <source>
        <dbReference type="Proteomes" id="UP000614601"/>
    </source>
</evidence>
<proteinExistence type="predicted"/>
<evidence type="ECO:0000256" key="1">
    <source>
        <dbReference type="ARBA" id="ARBA00022499"/>
    </source>
</evidence>
<dbReference type="EMBL" id="CAJFCW020000001">
    <property type="protein sequence ID" value="CAG9080434.1"/>
    <property type="molecule type" value="Genomic_DNA"/>
</dbReference>
<dbReference type="Proteomes" id="UP000783686">
    <property type="component" value="Unassembled WGS sequence"/>
</dbReference>
<accession>A0A811JS03</accession>
<dbReference type="Pfam" id="PF00125">
    <property type="entry name" value="Histone"/>
    <property type="match status" value="1"/>
</dbReference>
<dbReference type="SUPFAM" id="SSF47113">
    <property type="entry name" value="Histone-fold"/>
    <property type="match status" value="1"/>
</dbReference>
<feature type="compositionally biased region" description="Basic residues" evidence="2">
    <location>
        <begin position="168"/>
        <end position="191"/>
    </location>
</feature>
<dbReference type="PANTHER" id="PTHR23430">
    <property type="entry name" value="HISTONE H2A"/>
    <property type="match status" value="1"/>
</dbReference>